<dbReference type="PANTHER" id="PTHR11829:SF343">
    <property type="entry name" value="FORK-HEAD DOMAIN-CONTAINING PROTEIN"/>
    <property type="match status" value="1"/>
</dbReference>
<proteinExistence type="predicted"/>
<sequence length="432" mass="47824">MCSSNAGTLLPYGLKIPTPSPYFPFAPGVGNLPLDVQRSQLCDYAARLQYGLRGYPGLGISPYHAHLPDPYTQAYLYKHDLRARYIQEEPKPSQSYIGLISMAILGAKDKKLILSDIYQWILDNYAYFRTRGPGWRNSIRHNLSLNDCFIKSGRSANGKGHYWAIHPANIDDFARGDFRRRRAQRKVRKHMGLAVPDDEDSPSPSPSTTPINWQGSYTDERPDGPKISQVVEHTTSKSETECSSATGTASGPPVKKRLFDMESILAPDHHRPSQISNNHIEEVDTEIEIDTDRETVDVCEIDSQHSGDEQLSPSSPPSSPHSDGKLSPPVNLQHDTEPGEIKPEVNNTFSTSKSEIWSLGNVIPNRPGASHMSGQAPWDAYATYIYPMLSTSYSVVLPGTSPISAEAASRWREAMYASAPEAKSSLSEVKPE</sequence>
<feature type="DNA-binding region" description="Fork-head" evidence="3">
    <location>
        <begin position="91"/>
        <end position="183"/>
    </location>
</feature>
<dbReference type="GO" id="GO:0009653">
    <property type="term" value="P:anatomical structure morphogenesis"/>
    <property type="evidence" value="ECO:0007669"/>
    <property type="project" value="TreeGrafter"/>
</dbReference>
<keyword evidence="1 3" id="KW-0238">DNA-binding</keyword>
<dbReference type="InterPro" id="IPR047519">
    <property type="entry name" value="FH_FOXQ2-like"/>
</dbReference>
<evidence type="ECO:0000259" key="5">
    <source>
        <dbReference type="PROSITE" id="PS50039"/>
    </source>
</evidence>
<evidence type="ECO:0000256" key="3">
    <source>
        <dbReference type="PROSITE-ProRule" id="PRU00089"/>
    </source>
</evidence>
<dbReference type="PRINTS" id="PR00053">
    <property type="entry name" value="FORKHEAD"/>
</dbReference>
<evidence type="ECO:0000313" key="7">
    <source>
        <dbReference type="Proteomes" id="UP001347796"/>
    </source>
</evidence>
<dbReference type="PANTHER" id="PTHR11829">
    <property type="entry name" value="FORKHEAD BOX PROTEIN"/>
    <property type="match status" value="1"/>
</dbReference>
<dbReference type="SMART" id="SM00339">
    <property type="entry name" value="FH"/>
    <property type="match status" value="1"/>
</dbReference>
<dbReference type="Gene3D" id="1.10.10.10">
    <property type="entry name" value="Winged helix-like DNA-binding domain superfamily/Winged helix DNA-binding domain"/>
    <property type="match status" value="1"/>
</dbReference>
<dbReference type="CDD" id="cd20035">
    <property type="entry name" value="FH_FOXQ2-like"/>
    <property type="match status" value="1"/>
</dbReference>
<name>A0AAN8PJV2_PATCE</name>
<dbReference type="AlphaFoldDB" id="A0AAN8PJV2"/>
<evidence type="ECO:0000256" key="1">
    <source>
        <dbReference type="ARBA" id="ARBA00023125"/>
    </source>
</evidence>
<evidence type="ECO:0000256" key="4">
    <source>
        <dbReference type="SAM" id="MobiDB-lite"/>
    </source>
</evidence>
<dbReference type="GO" id="GO:0000981">
    <property type="term" value="F:DNA-binding transcription factor activity, RNA polymerase II-specific"/>
    <property type="evidence" value="ECO:0007669"/>
    <property type="project" value="TreeGrafter"/>
</dbReference>
<feature type="compositionally biased region" description="Basic and acidic residues" evidence="4">
    <location>
        <begin position="334"/>
        <end position="343"/>
    </location>
</feature>
<dbReference type="PROSITE" id="PS50039">
    <property type="entry name" value="FORK_HEAD_3"/>
    <property type="match status" value="1"/>
</dbReference>
<dbReference type="InterPro" id="IPR050211">
    <property type="entry name" value="FOX_domain-containing"/>
</dbReference>
<dbReference type="Proteomes" id="UP001347796">
    <property type="component" value="Unassembled WGS sequence"/>
</dbReference>
<dbReference type="FunFam" id="1.10.10.10:FF:000352">
    <property type="entry name" value="Forkhead box Q2"/>
    <property type="match status" value="1"/>
</dbReference>
<evidence type="ECO:0000313" key="6">
    <source>
        <dbReference type="EMBL" id="KAK6179442.1"/>
    </source>
</evidence>
<keyword evidence="7" id="KW-1185">Reference proteome</keyword>
<reference evidence="6 7" key="1">
    <citation type="submission" date="2024-01" db="EMBL/GenBank/DDBJ databases">
        <title>The genome of the rayed Mediterranean limpet Patella caerulea (Linnaeus, 1758).</title>
        <authorList>
            <person name="Anh-Thu Weber A."/>
            <person name="Halstead-Nussloch G."/>
        </authorList>
    </citation>
    <scope>NUCLEOTIDE SEQUENCE [LARGE SCALE GENOMIC DNA]</scope>
    <source>
        <strain evidence="6">AATW-2023a</strain>
        <tissue evidence="6">Whole specimen</tissue>
    </source>
</reference>
<feature type="domain" description="Fork-head" evidence="5">
    <location>
        <begin position="91"/>
        <end position="183"/>
    </location>
</feature>
<gene>
    <name evidence="6" type="ORF">SNE40_011802</name>
</gene>
<dbReference type="InterPro" id="IPR036388">
    <property type="entry name" value="WH-like_DNA-bd_sf"/>
</dbReference>
<dbReference type="EMBL" id="JAZGQO010000008">
    <property type="protein sequence ID" value="KAK6179442.1"/>
    <property type="molecule type" value="Genomic_DNA"/>
</dbReference>
<dbReference type="InterPro" id="IPR030456">
    <property type="entry name" value="TF_fork_head_CS_2"/>
</dbReference>
<dbReference type="GO" id="GO:0005634">
    <property type="term" value="C:nucleus"/>
    <property type="evidence" value="ECO:0007669"/>
    <property type="project" value="UniProtKB-SubCell"/>
</dbReference>
<dbReference type="GO" id="GO:0030154">
    <property type="term" value="P:cell differentiation"/>
    <property type="evidence" value="ECO:0007669"/>
    <property type="project" value="TreeGrafter"/>
</dbReference>
<dbReference type="InterPro" id="IPR001766">
    <property type="entry name" value="Fork_head_dom"/>
</dbReference>
<feature type="region of interest" description="Disordered" evidence="4">
    <location>
        <begin position="268"/>
        <end position="346"/>
    </location>
</feature>
<dbReference type="PROSITE" id="PS00658">
    <property type="entry name" value="FORK_HEAD_2"/>
    <property type="match status" value="1"/>
</dbReference>
<dbReference type="SUPFAM" id="SSF46785">
    <property type="entry name" value="Winged helix' DNA-binding domain"/>
    <property type="match status" value="1"/>
</dbReference>
<dbReference type="GO" id="GO:0000978">
    <property type="term" value="F:RNA polymerase II cis-regulatory region sequence-specific DNA binding"/>
    <property type="evidence" value="ECO:0007669"/>
    <property type="project" value="TreeGrafter"/>
</dbReference>
<dbReference type="Pfam" id="PF00250">
    <property type="entry name" value="Forkhead"/>
    <property type="match status" value="1"/>
</dbReference>
<keyword evidence="2 3" id="KW-0539">Nucleus</keyword>
<evidence type="ECO:0000256" key="2">
    <source>
        <dbReference type="ARBA" id="ARBA00023242"/>
    </source>
</evidence>
<protein>
    <recommendedName>
        <fullName evidence="5">Fork-head domain-containing protein</fullName>
    </recommendedName>
</protein>
<feature type="region of interest" description="Disordered" evidence="4">
    <location>
        <begin position="184"/>
        <end position="255"/>
    </location>
</feature>
<comment type="caution">
    <text evidence="6">The sequence shown here is derived from an EMBL/GenBank/DDBJ whole genome shotgun (WGS) entry which is preliminary data.</text>
</comment>
<comment type="subcellular location">
    <subcellularLocation>
        <location evidence="3">Nucleus</location>
    </subcellularLocation>
</comment>
<accession>A0AAN8PJV2</accession>
<feature type="compositionally biased region" description="Basic and acidic residues" evidence="4">
    <location>
        <begin position="290"/>
        <end position="308"/>
    </location>
</feature>
<organism evidence="6 7">
    <name type="scientific">Patella caerulea</name>
    <name type="common">Rayed Mediterranean limpet</name>
    <dbReference type="NCBI Taxonomy" id="87958"/>
    <lineage>
        <taxon>Eukaryota</taxon>
        <taxon>Metazoa</taxon>
        <taxon>Spiralia</taxon>
        <taxon>Lophotrochozoa</taxon>
        <taxon>Mollusca</taxon>
        <taxon>Gastropoda</taxon>
        <taxon>Patellogastropoda</taxon>
        <taxon>Patelloidea</taxon>
        <taxon>Patellidae</taxon>
        <taxon>Patella</taxon>
    </lineage>
</organism>
<dbReference type="InterPro" id="IPR036390">
    <property type="entry name" value="WH_DNA-bd_sf"/>
</dbReference>